<dbReference type="AlphaFoldDB" id="A0A1C3ED79"/>
<dbReference type="EMBL" id="LYDR01000091">
    <property type="protein sequence ID" value="ODA31185.1"/>
    <property type="molecule type" value="Genomic_DNA"/>
</dbReference>
<keyword evidence="2" id="KW-0472">Membrane</keyword>
<name>A0A1C3ED79_9PLAN</name>
<reference evidence="5 6" key="1">
    <citation type="submission" date="2016-05" db="EMBL/GenBank/DDBJ databases">
        <title>Genomic and physiological characterization of Planctopirus sp. isolated from fresh water lake.</title>
        <authorList>
            <person name="Subhash Y."/>
            <person name="Ramana C."/>
        </authorList>
    </citation>
    <scope>NUCLEOTIDE SEQUENCE [LARGE SCALE GENOMIC DNA]</scope>
    <source>
        <strain evidence="5 6">JC280</strain>
    </source>
</reference>
<feature type="compositionally biased region" description="Polar residues" evidence="1">
    <location>
        <begin position="835"/>
        <end position="848"/>
    </location>
</feature>
<dbReference type="InterPro" id="IPR002035">
    <property type="entry name" value="VWF_A"/>
</dbReference>
<feature type="domain" description="Aerotolerance regulator N-terminal" evidence="3">
    <location>
        <begin position="1"/>
        <end position="78"/>
    </location>
</feature>
<dbReference type="InterPro" id="IPR036465">
    <property type="entry name" value="vWFA_dom_sf"/>
</dbReference>
<feature type="compositionally biased region" description="Low complexity" evidence="1">
    <location>
        <begin position="821"/>
        <end position="834"/>
    </location>
</feature>
<dbReference type="InterPro" id="IPR024163">
    <property type="entry name" value="Aerotolerance_reg_N"/>
</dbReference>
<feature type="compositionally biased region" description="Polar residues" evidence="1">
    <location>
        <begin position="651"/>
        <end position="678"/>
    </location>
</feature>
<keyword evidence="2" id="KW-0812">Transmembrane</keyword>
<evidence type="ECO:0000313" key="5">
    <source>
        <dbReference type="EMBL" id="ODA31185.1"/>
    </source>
</evidence>
<feature type="region of interest" description="Disordered" evidence="1">
    <location>
        <begin position="818"/>
        <end position="849"/>
    </location>
</feature>
<dbReference type="Pfam" id="PF07584">
    <property type="entry name" value="BatA"/>
    <property type="match status" value="1"/>
</dbReference>
<dbReference type="InterPro" id="IPR029062">
    <property type="entry name" value="Class_I_gatase-like"/>
</dbReference>
<feature type="region of interest" description="Disordered" evidence="1">
    <location>
        <begin position="645"/>
        <end position="678"/>
    </location>
</feature>
<protein>
    <submittedName>
        <fullName evidence="5">Uncharacterized protein</fullName>
    </submittedName>
</protein>
<dbReference type="Gene3D" id="3.40.50.410">
    <property type="entry name" value="von Willebrand factor, type A domain"/>
    <property type="match status" value="1"/>
</dbReference>
<dbReference type="OrthoDB" id="7052926at2"/>
<evidence type="ECO:0000259" key="4">
    <source>
        <dbReference type="Pfam" id="PF13519"/>
    </source>
</evidence>
<dbReference type="Proteomes" id="UP000094828">
    <property type="component" value="Unassembled WGS sequence"/>
</dbReference>
<organism evidence="5 6">
    <name type="scientific">Planctopirus hydrillae</name>
    <dbReference type="NCBI Taxonomy" id="1841610"/>
    <lineage>
        <taxon>Bacteria</taxon>
        <taxon>Pseudomonadati</taxon>
        <taxon>Planctomycetota</taxon>
        <taxon>Planctomycetia</taxon>
        <taxon>Planctomycetales</taxon>
        <taxon>Planctomycetaceae</taxon>
        <taxon>Planctopirus</taxon>
    </lineage>
</organism>
<feature type="transmembrane region" description="Helical" evidence="2">
    <location>
        <begin position="58"/>
        <end position="80"/>
    </location>
</feature>
<evidence type="ECO:0000256" key="1">
    <source>
        <dbReference type="SAM" id="MobiDB-lite"/>
    </source>
</evidence>
<dbReference type="PANTHER" id="PTHR37464:SF1">
    <property type="entry name" value="BLL2463 PROTEIN"/>
    <property type="match status" value="1"/>
</dbReference>
<keyword evidence="2" id="KW-1133">Transmembrane helix</keyword>
<dbReference type="Pfam" id="PF13519">
    <property type="entry name" value="VWA_2"/>
    <property type="match status" value="1"/>
</dbReference>
<feature type="transmembrane region" description="Helical" evidence="2">
    <location>
        <begin position="6"/>
        <end position="26"/>
    </location>
</feature>
<proteinExistence type="predicted"/>
<dbReference type="NCBIfam" id="TIGR02226">
    <property type="entry name" value="two_anch"/>
    <property type="match status" value="1"/>
</dbReference>
<dbReference type="STRING" id="1841610.A6X21_22745"/>
<dbReference type="SUPFAM" id="SSF52317">
    <property type="entry name" value="Class I glutamine amidotransferase-like"/>
    <property type="match status" value="1"/>
</dbReference>
<feature type="transmembrane region" description="Helical" evidence="2">
    <location>
        <begin position="906"/>
        <end position="924"/>
    </location>
</feature>
<feature type="transmembrane region" description="Helical" evidence="2">
    <location>
        <begin position="115"/>
        <end position="135"/>
    </location>
</feature>
<comment type="caution">
    <text evidence="5">The sequence shown here is derived from an EMBL/GenBank/DDBJ whole genome shotgun (WGS) entry which is preliminary data.</text>
</comment>
<sequence>MFGFDAYSFAIAGLVAAASPLLIHLFNRRRFRQVEWAAMDFLRKAIERQKRILHLRDWLLLILRMSALICLGVALARPWISGGSAWATSFFVVAGLVGVAGMAAMVINQGFKARAVAATVSLFSLFSILGLWWSLGAGNTGGAGLASSLNPVHAILILDNSRSMGAGVISGTRWDAARKSSLEFLSSLPPGSRATVLPLAGSSDSWPTDPFRSMDDARQAIEQIRVADTIGSPRLAAELALEASRTSTDLPVKRVVIFSDLQGALWKDATLKERFEELADVQIVPCGTADSGNVHIASLVIEDGLISVETPARIIARIEAGADQAPTTVYARLLADRTEVANQVIPLLPNQQYEAEFFWSYDGQVDPERPQWVELTLEISSETPEADLLLADNRRTILAPVLTAVPIVFVDQWGEQANSAKGQIGETEALQHLLAPRSTSEFAHRPLYQVIRRRIDELDQETLAQARCVVIAGIERPGVATQLLLEYVRQGGPLLICAGGEFDPRGWMEDAWLDGEGLLPLPLETEFIGTTPEESPNQLMPFAITSESLNSELFQVEGEDPQAIKSLFESVLFFKAVKANASQESIDAILQSVQQRLAFKAGLGSGSSADQQSRLPAAQSANWWNWRAPITPLRQELQKLTELKRTEHDQSPQNQIQQKPTELTQPSAPQSRNLLASPQQFKTQIDERLSQLARRETPQVLARYSTDNLPFLIERQVEDGRVLFCTSGITSDWNLIRLSPAMFMYHRLLTQMASQSLPQRNFEAGSRIQWLAPTTSDSLLLKRPEGSVNVVSVEALSSDVYGYIVRRPVMSGLYEFQSQGSDASADPAPEASTSGDDSQTGNQSTASGTEKRAIYSVAVSAPAIESSLETLPTDELAELVASTRVRVLAAGEKPLLTGGSHRGQSLWQLAIGLMIASLLLEMFVASRRTVSGRKGAQP</sequence>
<keyword evidence="6" id="KW-1185">Reference proteome</keyword>
<dbReference type="Gene3D" id="3.40.50.880">
    <property type="match status" value="1"/>
</dbReference>
<evidence type="ECO:0000259" key="3">
    <source>
        <dbReference type="Pfam" id="PF07584"/>
    </source>
</evidence>
<evidence type="ECO:0000256" key="2">
    <source>
        <dbReference type="SAM" id="Phobius"/>
    </source>
</evidence>
<feature type="transmembrane region" description="Helical" evidence="2">
    <location>
        <begin position="86"/>
        <end position="108"/>
    </location>
</feature>
<evidence type="ECO:0000313" key="6">
    <source>
        <dbReference type="Proteomes" id="UP000094828"/>
    </source>
</evidence>
<accession>A0A1C3ED79</accession>
<feature type="domain" description="VWFA" evidence="4">
    <location>
        <begin position="155"/>
        <end position="260"/>
    </location>
</feature>
<gene>
    <name evidence="5" type="ORF">A6X21_22745</name>
</gene>
<dbReference type="RefSeq" id="WP_068847936.1">
    <property type="nucleotide sequence ID" value="NZ_LYDR01000091.1"/>
</dbReference>
<dbReference type="PANTHER" id="PTHR37464">
    <property type="entry name" value="BLL2463 PROTEIN"/>
    <property type="match status" value="1"/>
</dbReference>
<dbReference type="SUPFAM" id="SSF53300">
    <property type="entry name" value="vWA-like"/>
    <property type="match status" value="1"/>
</dbReference>
<dbReference type="InterPro" id="IPR011933">
    <property type="entry name" value="Double_TM_dom"/>
</dbReference>